<sequence length="563" mass="63036">MEVEPSATLLRSADLDRNSTYADKCKQGSNEDKFNLVYIPPVTNTEGQRKPTTELNTNALEQAANGEGHPNFILVNDISNGETITRNKHKDKGKGAASLGASCLEQPTAESSAAAKGKNKEGNMVSRVKDKGATKEGKEGCIDSRNGCGNHQGASLKVKDNNKNKGFNFTRAVNGSKGKTTAGEAKTSHAKDQEKLEVNNRFAVLEEQLELYHGSVMAVNESCPTNMEMEMDLGRILPSSILTELPPLGTRNYNISNIQKSKILVYITAIKAVPEMVANTWNSDEWEYFADQCHMRDYDPELLVVDDDNFMEDNLIVELEDSTHFVISEQKKNAITKALKSSAKAVKAKDMVRWSVGERFFFKDQVHLLGIDMNYAIEDVEDEENGMASLMGGRRKQWLMGAVFWWLVFRDYFWVIDDPSSFFVSNVGLDLGYINGCGIWLAICGLIRYGGLNQVVACCLFCKWNWEYRSLMWYNVRVFLVRCMVGHGLGQLSIGPLWTSFGMLPVGYGFGDLVRSPCLSCLMLYMDGTCGIWYLKIWTVVVWASPNIWTWSIMFWALDPIAT</sequence>
<organism evidence="2 3">
    <name type="scientific">Mikania micrantha</name>
    <name type="common">bitter vine</name>
    <dbReference type="NCBI Taxonomy" id="192012"/>
    <lineage>
        <taxon>Eukaryota</taxon>
        <taxon>Viridiplantae</taxon>
        <taxon>Streptophyta</taxon>
        <taxon>Embryophyta</taxon>
        <taxon>Tracheophyta</taxon>
        <taxon>Spermatophyta</taxon>
        <taxon>Magnoliopsida</taxon>
        <taxon>eudicotyledons</taxon>
        <taxon>Gunneridae</taxon>
        <taxon>Pentapetalae</taxon>
        <taxon>asterids</taxon>
        <taxon>campanulids</taxon>
        <taxon>Asterales</taxon>
        <taxon>Asteraceae</taxon>
        <taxon>Asteroideae</taxon>
        <taxon>Heliantheae alliance</taxon>
        <taxon>Eupatorieae</taxon>
        <taxon>Mikania</taxon>
    </lineage>
</organism>
<evidence type="ECO:0000256" key="1">
    <source>
        <dbReference type="SAM" id="MobiDB-lite"/>
    </source>
</evidence>
<comment type="caution">
    <text evidence="2">The sequence shown here is derived from an EMBL/GenBank/DDBJ whole genome shotgun (WGS) entry which is preliminary data.</text>
</comment>
<keyword evidence="3" id="KW-1185">Reference proteome</keyword>
<proteinExistence type="predicted"/>
<feature type="region of interest" description="Disordered" evidence="1">
    <location>
        <begin position="172"/>
        <end position="192"/>
    </location>
</feature>
<feature type="region of interest" description="Disordered" evidence="1">
    <location>
        <begin position="1"/>
        <end position="26"/>
    </location>
</feature>
<accession>A0A5N6NQ96</accession>
<evidence type="ECO:0000313" key="2">
    <source>
        <dbReference type="EMBL" id="KAD4983269.1"/>
    </source>
</evidence>
<evidence type="ECO:0000313" key="3">
    <source>
        <dbReference type="Proteomes" id="UP000326396"/>
    </source>
</evidence>
<name>A0A5N6NQ96_9ASTR</name>
<dbReference type="EMBL" id="SZYD01000010">
    <property type="protein sequence ID" value="KAD4983269.1"/>
    <property type="molecule type" value="Genomic_DNA"/>
</dbReference>
<protein>
    <submittedName>
        <fullName evidence="2">Uncharacterized protein</fullName>
    </submittedName>
</protein>
<feature type="compositionally biased region" description="Basic and acidic residues" evidence="1">
    <location>
        <begin position="13"/>
        <end position="26"/>
    </location>
</feature>
<dbReference type="Proteomes" id="UP000326396">
    <property type="component" value="Linkage Group LG18"/>
</dbReference>
<feature type="region of interest" description="Disordered" evidence="1">
    <location>
        <begin position="84"/>
        <end position="123"/>
    </location>
</feature>
<reference evidence="2 3" key="1">
    <citation type="submission" date="2019-05" db="EMBL/GenBank/DDBJ databases">
        <title>Mikania micrantha, genome provides insights into the molecular mechanism of rapid growth.</title>
        <authorList>
            <person name="Liu B."/>
        </authorList>
    </citation>
    <scope>NUCLEOTIDE SEQUENCE [LARGE SCALE GENOMIC DNA]</scope>
    <source>
        <strain evidence="2">NLD-2019</strain>
        <tissue evidence="2">Leaf</tissue>
    </source>
</reference>
<gene>
    <name evidence="2" type="ORF">E3N88_19940</name>
</gene>
<dbReference type="AlphaFoldDB" id="A0A5N6NQ96"/>